<reference evidence="1 2" key="1">
    <citation type="submission" date="2023-01" db="EMBL/GenBank/DDBJ databases">
        <title>Analysis of 21 Apiospora genomes using comparative genomics revels a genus with tremendous synthesis potential of carbohydrate active enzymes and secondary metabolites.</title>
        <authorList>
            <person name="Sorensen T."/>
        </authorList>
    </citation>
    <scope>NUCLEOTIDE SEQUENCE [LARGE SCALE GENOMIC DNA]</scope>
    <source>
        <strain evidence="1 2">CBS 83171</strain>
    </source>
</reference>
<evidence type="ECO:0000313" key="2">
    <source>
        <dbReference type="Proteomes" id="UP001446871"/>
    </source>
</evidence>
<dbReference type="EMBL" id="JAQQWM010000008">
    <property type="protein sequence ID" value="KAK8053108.1"/>
    <property type="molecule type" value="Genomic_DNA"/>
</dbReference>
<dbReference type="Proteomes" id="UP001446871">
    <property type="component" value="Unassembled WGS sequence"/>
</dbReference>
<keyword evidence="2" id="KW-1185">Reference proteome</keyword>
<name>A0ABR1U2R5_9PEZI</name>
<gene>
    <name evidence="1" type="ORF">PG996_012409</name>
</gene>
<proteinExistence type="predicted"/>
<comment type="caution">
    <text evidence="1">The sequence shown here is derived from an EMBL/GenBank/DDBJ whole genome shotgun (WGS) entry which is preliminary data.</text>
</comment>
<protein>
    <submittedName>
        <fullName evidence="1">Uncharacterized protein</fullName>
    </submittedName>
</protein>
<sequence length="358" mass="37829">MEIERANDESLILVKSIARVTEDLTNDLHSVKCIKLLVKRLEDDIVEAGGQNDLTNNPVREAEVLGQGDSCVHNGHDHGLPGGLLGGIVCVVHFIVTVIADMIGVWHVPFEDSLDILPASIAIEVEDVLQLFIRVDVGEGIDEVGEVIITGHPFLSPADLLHEGLCAEPQLVDALDQDLQLVMRSGASREAGQLAHLSGQGTDTIFAGLGASPAVVSNIALQHVHVTILADIEIAVQGKHAILEQSVEELDDAINGHLAQTVHDPVGNGTAATNLQTLAHAPGNAVSITHANIGVFILAVGVHVATLGLELSEDGLHAIDRAVDVVRVLGVVDVCHLHDIMPGTEGSENECHRIALLL</sequence>
<organism evidence="1 2">
    <name type="scientific">Apiospora saccharicola</name>
    <dbReference type="NCBI Taxonomy" id="335842"/>
    <lineage>
        <taxon>Eukaryota</taxon>
        <taxon>Fungi</taxon>
        <taxon>Dikarya</taxon>
        <taxon>Ascomycota</taxon>
        <taxon>Pezizomycotina</taxon>
        <taxon>Sordariomycetes</taxon>
        <taxon>Xylariomycetidae</taxon>
        <taxon>Amphisphaeriales</taxon>
        <taxon>Apiosporaceae</taxon>
        <taxon>Apiospora</taxon>
    </lineage>
</organism>
<evidence type="ECO:0000313" key="1">
    <source>
        <dbReference type="EMBL" id="KAK8053108.1"/>
    </source>
</evidence>
<accession>A0ABR1U2R5</accession>